<dbReference type="OrthoDB" id="4062651at2759"/>
<keyword evidence="1" id="KW-1133">Transmembrane helix</keyword>
<dbReference type="SUPFAM" id="SSF56112">
    <property type="entry name" value="Protein kinase-like (PK-like)"/>
    <property type="match status" value="1"/>
</dbReference>
<dbReference type="Pfam" id="PF07714">
    <property type="entry name" value="PK_Tyr_Ser-Thr"/>
    <property type="match status" value="1"/>
</dbReference>
<dbReference type="InterPro" id="IPR000719">
    <property type="entry name" value="Prot_kinase_dom"/>
</dbReference>
<keyword evidence="4" id="KW-1185">Reference proteome</keyword>
<dbReference type="AlphaFoldDB" id="A0A9P7JM01"/>
<dbReference type="PANTHER" id="PTHR44329:SF214">
    <property type="entry name" value="PROTEIN KINASE DOMAIN-CONTAINING PROTEIN"/>
    <property type="match status" value="1"/>
</dbReference>
<evidence type="ECO:0000256" key="1">
    <source>
        <dbReference type="SAM" id="Phobius"/>
    </source>
</evidence>
<dbReference type="InterPro" id="IPR051681">
    <property type="entry name" value="Ser/Thr_Kinases-Pseudokinases"/>
</dbReference>
<dbReference type="InterPro" id="IPR011009">
    <property type="entry name" value="Kinase-like_dom_sf"/>
</dbReference>
<dbReference type="PROSITE" id="PS50011">
    <property type="entry name" value="PROTEIN_KINASE_DOM"/>
    <property type="match status" value="1"/>
</dbReference>
<dbReference type="InterPro" id="IPR008266">
    <property type="entry name" value="Tyr_kinase_AS"/>
</dbReference>
<keyword evidence="1" id="KW-0812">Transmembrane</keyword>
<dbReference type="RefSeq" id="XP_041285445.1">
    <property type="nucleotide sequence ID" value="XM_041430497.1"/>
</dbReference>
<proteinExistence type="predicted"/>
<keyword evidence="1" id="KW-0472">Membrane</keyword>
<gene>
    <name evidence="3" type="ORF">F5147DRAFT_55550</name>
</gene>
<accession>A0A9P7JM01</accession>
<evidence type="ECO:0000313" key="4">
    <source>
        <dbReference type="Proteomes" id="UP000823399"/>
    </source>
</evidence>
<organism evidence="3 4">
    <name type="scientific">Suillus discolor</name>
    <dbReference type="NCBI Taxonomy" id="1912936"/>
    <lineage>
        <taxon>Eukaryota</taxon>
        <taxon>Fungi</taxon>
        <taxon>Dikarya</taxon>
        <taxon>Basidiomycota</taxon>
        <taxon>Agaricomycotina</taxon>
        <taxon>Agaricomycetes</taxon>
        <taxon>Agaricomycetidae</taxon>
        <taxon>Boletales</taxon>
        <taxon>Suillineae</taxon>
        <taxon>Suillaceae</taxon>
        <taxon>Suillus</taxon>
    </lineage>
</organism>
<dbReference type="PANTHER" id="PTHR44329">
    <property type="entry name" value="SERINE/THREONINE-PROTEIN KINASE TNNI3K-RELATED"/>
    <property type="match status" value="1"/>
</dbReference>
<comment type="caution">
    <text evidence="3">The sequence shown here is derived from an EMBL/GenBank/DDBJ whole genome shotgun (WGS) entry which is preliminary data.</text>
</comment>
<evidence type="ECO:0000259" key="2">
    <source>
        <dbReference type="PROSITE" id="PS50011"/>
    </source>
</evidence>
<dbReference type="Gene3D" id="1.10.510.10">
    <property type="entry name" value="Transferase(Phosphotransferase) domain 1"/>
    <property type="match status" value="1"/>
</dbReference>
<feature type="transmembrane region" description="Helical" evidence="1">
    <location>
        <begin position="375"/>
        <end position="394"/>
    </location>
</feature>
<dbReference type="GO" id="GO:0005524">
    <property type="term" value="F:ATP binding"/>
    <property type="evidence" value="ECO:0007669"/>
    <property type="project" value="InterPro"/>
</dbReference>
<dbReference type="GO" id="GO:0004674">
    <property type="term" value="F:protein serine/threonine kinase activity"/>
    <property type="evidence" value="ECO:0007669"/>
    <property type="project" value="TreeGrafter"/>
</dbReference>
<evidence type="ECO:0000313" key="3">
    <source>
        <dbReference type="EMBL" id="KAG2088083.1"/>
    </source>
</evidence>
<dbReference type="Proteomes" id="UP000823399">
    <property type="component" value="Unassembled WGS sequence"/>
</dbReference>
<sequence>MILSFLSHCRSWLENVGRKSLSERSRSSVMIATTGSSEIDPDNHLSDLTGFVSKELPHPIAHGSFGDVWKCTYIASNRPGLEVAVKSIRIDVAGDESRARVTQRLLGDFRARKQLHHENLLPLLGFSHEFGLLPAMVSPWIHNGSLTTHLEHHFTEMTIEQKFLILRQVAAAISYLHSKGVIHGDLTANNILIDSDHNAHVADHGILPMYSDLSGISYIRSNMRWAAPELFGVPENEESSTLQPASDIYSFGCIMLQVMTGLPPYADVQHDYQVIALILKGRKPTRPSSPHDADSFWDFIERCWGDIGRRPSAVDVLNFLGSDPGTALQTESCVKSPSSSPSHSTFLFPSCHVDSYIYAPFRRIIPQLLSLTLRYVFWSLVVLAASYCISLACFTF</sequence>
<dbReference type="GeneID" id="64692756"/>
<keyword evidence="3" id="KW-0418">Kinase</keyword>
<dbReference type="InterPro" id="IPR001245">
    <property type="entry name" value="Ser-Thr/Tyr_kinase_cat_dom"/>
</dbReference>
<keyword evidence="3" id="KW-0808">Transferase</keyword>
<reference evidence="3" key="1">
    <citation type="journal article" date="2020" name="New Phytol.">
        <title>Comparative genomics reveals dynamic genome evolution in host specialist ectomycorrhizal fungi.</title>
        <authorList>
            <person name="Lofgren L.A."/>
            <person name="Nguyen N.H."/>
            <person name="Vilgalys R."/>
            <person name="Ruytinx J."/>
            <person name="Liao H.L."/>
            <person name="Branco S."/>
            <person name="Kuo A."/>
            <person name="LaButti K."/>
            <person name="Lipzen A."/>
            <person name="Andreopoulos W."/>
            <person name="Pangilinan J."/>
            <person name="Riley R."/>
            <person name="Hundley H."/>
            <person name="Na H."/>
            <person name="Barry K."/>
            <person name="Grigoriev I.V."/>
            <person name="Stajich J.E."/>
            <person name="Kennedy P.G."/>
        </authorList>
    </citation>
    <scope>NUCLEOTIDE SEQUENCE</scope>
    <source>
        <strain evidence="3">FC423</strain>
    </source>
</reference>
<protein>
    <submittedName>
        <fullName evidence="3">Kinase-like domain-containing protein</fullName>
    </submittedName>
</protein>
<feature type="domain" description="Protein kinase" evidence="2">
    <location>
        <begin position="54"/>
        <end position="326"/>
    </location>
</feature>
<name>A0A9P7JM01_9AGAM</name>
<dbReference type="PROSITE" id="PS00109">
    <property type="entry name" value="PROTEIN_KINASE_TYR"/>
    <property type="match status" value="1"/>
</dbReference>
<dbReference type="EMBL" id="JABBWM010000125">
    <property type="protein sequence ID" value="KAG2088083.1"/>
    <property type="molecule type" value="Genomic_DNA"/>
</dbReference>